<dbReference type="EMBL" id="PDND01000208">
    <property type="protein sequence ID" value="PGH29850.1"/>
    <property type="molecule type" value="Genomic_DNA"/>
</dbReference>
<proteinExistence type="predicted"/>
<comment type="caution">
    <text evidence="1">The sequence shown here is derived from an EMBL/GenBank/DDBJ whole genome shotgun (WGS) entry which is preliminary data.</text>
</comment>
<evidence type="ECO:0000313" key="2">
    <source>
        <dbReference type="Proteomes" id="UP000226031"/>
    </source>
</evidence>
<accession>A0A2B7Z8V4</accession>
<dbReference type="AlphaFoldDB" id="A0A2B7Z8V4"/>
<keyword evidence="2" id="KW-1185">Reference proteome</keyword>
<protein>
    <submittedName>
        <fullName evidence="1">Uncharacterized protein</fullName>
    </submittedName>
</protein>
<reference evidence="1 2" key="1">
    <citation type="submission" date="2017-10" db="EMBL/GenBank/DDBJ databases">
        <title>Comparative genomics in systemic dimorphic fungi from Ajellomycetaceae.</title>
        <authorList>
            <person name="Munoz J.F."/>
            <person name="Mcewen J.G."/>
            <person name="Clay O.K."/>
            <person name="Cuomo C.A."/>
        </authorList>
    </citation>
    <scope>NUCLEOTIDE SEQUENCE [LARGE SCALE GENOMIC DNA]</scope>
    <source>
        <strain evidence="1 2">UAMH4076</strain>
    </source>
</reference>
<name>A0A2B7Z8V4_9EURO</name>
<dbReference type="Proteomes" id="UP000226031">
    <property type="component" value="Unassembled WGS sequence"/>
</dbReference>
<gene>
    <name evidence="1" type="ORF">GX50_07398</name>
</gene>
<organism evidence="1 2">
    <name type="scientific">[Emmonsia] crescens</name>
    <dbReference type="NCBI Taxonomy" id="73230"/>
    <lineage>
        <taxon>Eukaryota</taxon>
        <taxon>Fungi</taxon>
        <taxon>Dikarya</taxon>
        <taxon>Ascomycota</taxon>
        <taxon>Pezizomycotina</taxon>
        <taxon>Eurotiomycetes</taxon>
        <taxon>Eurotiomycetidae</taxon>
        <taxon>Onygenales</taxon>
        <taxon>Ajellomycetaceae</taxon>
        <taxon>Emergomyces</taxon>
    </lineage>
</organism>
<evidence type="ECO:0000313" key="1">
    <source>
        <dbReference type="EMBL" id="PGH29850.1"/>
    </source>
</evidence>
<sequence length="189" mass="21124">MYRQEPQHGLDRRPDFSQQGCRLQSGACVQDQQLSKKPGLCCYCQSWAKKSEFLNELNRINVVASHVLRGLYIISNISACANAKKRPLEINPNTPTPISKRLMRHASGAGAQLSTTPIRRFSDVEAADIVDFDDEKGAALSMNDSVDNVEMKEIENEVIHWGSHLLEHILNHDGYCGQDDENMGQSGRV</sequence>